<name>A0A9P7YR69_9HELO</name>
<feature type="compositionally biased region" description="Basic and acidic residues" evidence="10">
    <location>
        <begin position="87"/>
        <end position="97"/>
    </location>
</feature>
<evidence type="ECO:0000259" key="11">
    <source>
        <dbReference type="PROSITE" id="PS50114"/>
    </source>
</evidence>
<keyword evidence="2" id="KW-0479">Metal-binding</keyword>
<feature type="compositionally biased region" description="Polar residues" evidence="10">
    <location>
        <begin position="517"/>
        <end position="527"/>
    </location>
</feature>
<feature type="region of interest" description="Disordered" evidence="10">
    <location>
        <begin position="321"/>
        <end position="566"/>
    </location>
</feature>
<feature type="domain" description="GATA-type" evidence="11">
    <location>
        <begin position="108"/>
        <end position="167"/>
    </location>
</feature>
<evidence type="ECO:0000256" key="1">
    <source>
        <dbReference type="ARBA" id="ARBA00004123"/>
    </source>
</evidence>
<evidence type="ECO:0000256" key="8">
    <source>
        <dbReference type="ARBA" id="ARBA00023242"/>
    </source>
</evidence>
<dbReference type="GO" id="GO:0000981">
    <property type="term" value="F:DNA-binding transcription factor activity, RNA polymerase II-specific"/>
    <property type="evidence" value="ECO:0007669"/>
    <property type="project" value="TreeGrafter"/>
</dbReference>
<protein>
    <recommendedName>
        <fullName evidence="11">GATA-type domain-containing protein</fullName>
    </recommendedName>
</protein>
<organism evidence="12 13">
    <name type="scientific">Amylocarpus encephaloides</name>
    <dbReference type="NCBI Taxonomy" id="45428"/>
    <lineage>
        <taxon>Eukaryota</taxon>
        <taxon>Fungi</taxon>
        <taxon>Dikarya</taxon>
        <taxon>Ascomycota</taxon>
        <taxon>Pezizomycotina</taxon>
        <taxon>Leotiomycetes</taxon>
        <taxon>Helotiales</taxon>
        <taxon>Helotiales incertae sedis</taxon>
        <taxon>Amylocarpus</taxon>
    </lineage>
</organism>
<dbReference type="GO" id="GO:0000978">
    <property type="term" value="F:RNA polymerase II cis-regulatory region sequence-specific DNA binding"/>
    <property type="evidence" value="ECO:0007669"/>
    <property type="project" value="TreeGrafter"/>
</dbReference>
<dbReference type="GO" id="GO:0008270">
    <property type="term" value="F:zinc ion binding"/>
    <property type="evidence" value="ECO:0007669"/>
    <property type="project" value="UniProtKB-KW"/>
</dbReference>
<feature type="compositionally biased region" description="Polar residues" evidence="10">
    <location>
        <begin position="102"/>
        <end position="112"/>
    </location>
</feature>
<dbReference type="PANTHER" id="PTHR10071">
    <property type="entry name" value="TRANSCRIPTION FACTOR GATA FAMILY MEMBER"/>
    <property type="match status" value="1"/>
</dbReference>
<reference evidence="12" key="1">
    <citation type="journal article" date="2021" name="IMA Fungus">
        <title>Genomic characterization of three marine fungi, including Emericellopsis atlantica sp. nov. with signatures of a generalist lifestyle and marine biomass degradation.</title>
        <authorList>
            <person name="Hagestad O.C."/>
            <person name="Hou L."/>
            <person name="Andersen J.H."/>
            <person name="Hansen E.H."/>
            <person name="Altermark B."/>
            <person name="Li C."/>
            <person name="Kuhnert E."/>
            <person name="Cox R.J."/>
            <person name="Crous P.W."/>
            <person name="Spatafora J.W."/>
            <person name="Lail K."/>
            <person name="Amirebrahimi M."/>
            <person name="Lipzen A."/>
            <person name="Pangilinan J."/>
            <person name="Andreopoulos W."/>
            <person name="Hayes R.D."/>
            <person name="Ng V."/>
            <person name="Grigoriev I.V."/>
            <person name="Jackson S.A."/>
            <person name="Sutton T.D.S."/>
            <person name="Dobson A.D.W."/>
            <person name="Rama T."/>
        </authorList>
    </citation>
    <scope>NUCLEOTIDE SEQUENCE</scope>
    <source>
        <strain evidence="12">TRa018bII</strain>
    </source>
</reference>
<evidence type="ECO:0000256" key="6">
    <source>
        <dbReference type="ARBA" id="ARBA00023015"/>
    </source>
</evidence>
<evidence type="ECO:0000256" key="7">
    <source>
        <dbReference type="ARBA" id="ARBA00023163"/>
    </source>
</evidence>
<dbReference type="GO" id="GO:0000122">
    <property type="term" value="P:negative regulation of transcription by RNA polymerase II"/>
    <property type="evidence" value="ECO:0007669"/>
    <property type="project" value="TreeGrafter"/>
</dbReference>
<feature type="region of interest" description="Disordered" evidence="10">
    <location>
        <begin position="238"/>
        <end position="258"/>
    </location>
</feature>
<dbReference type="InterPro" id="IPR013088">
    <property type="entry name" value="Znf_NHR/GATA"/>
</dbReference>
<evidence type="ECO:0000313" key="12">
    <source>
        <dbReference type="EMBL" id="KAG9238459.1"/>
    </source>
</evidence>
<dbReference type="PROSITE" id="PS50114">
    <property type="entry name" value="GATA_ZN_FINGER_2"/>
    <property type="match status" value="2"/>
</dbReference>
<dbReference type="InterPro" id="IPR039355">
    <property type="entry name" value="Transcription_factor_GATA"/>
</dbReference>
<dbReference type="AlphaFoldDB" id="A0A9P7YR69"/>
<sequence length="566" mass="60364">MSSTSSPSPLGHKDIRLAKPNLASREPSNVDHKLAQHLAGYSKGTRDDSREQDQRSSSSPSPAFDAQTPESTNLSAEGMRHIASRSESLERSQRERSYAPLASQSDSIPAGQICSNCGTSRTPLWRRSPQGATICNACGLYLKARNASRPTNLKRPPSIVTITASQRTLKPRPSPPISGPSHTATGATYVAADQTSVGSCPGGGKCNGTGGAEGCSGCPAFNNRVSKSAHFTVDRQSVTPATQGPDEQPSDAPSPVDVASLSLQGQNTTVVVACQNCGTTITPLWRRDESGHSICNACGLYCKLHGVHRPVTMKKSVIKRRKRVVPVGGQPSGDAASTSMGSPESDRPSPESPDMRGTANPDGSINLGFRTKDEKGRTRLPQPTLTVRGQPHSSDLTAYASASNSGNMFEHSDSLNNENRLPPMTSYPQPSHGQISLSPNSFLSPSQKRSFSATDMEDQNQSHNEATNTQPKRLSSIKSILNPGMSDYPDPGGSGGSDRLSPSRYPPHHSPSYAGSPANSGTGSTRDGPTDGERAKVERREMLQREAERMREALKAKERELEEMGE</sequence>
<dbReference type="GO" id="GO:0006879">
    <property type="term" value="P:intracellular iron ion homeostasis"/>
    <property type="evidence" value="ECO:0007669"/>
    <property type="project" value="UniProtKB-ARBA"/>
</dbReference>
<dbReference type="SMART" id="SM00401">
    <property type="entry name" value="ZnF_GATA"/>
    <property type="match status" value="2"/>
</dbReference>
<dbReference type="InterPro" id="IPR000679">
    <property type="entry name" value="Znf_GATA"/>
</dbReference>
<keyword evidence="5" id="KW-0862">Zinc</keyword>
<evidence type="ECO:0000256" key="5">
    <source>
        <dbReference type="ARBA" id="ARBA00022833"/>
    </source>
</evidence>
<keyword evidence="3" id="KW-0677">Repeat</keyword>
<dbReference type="GO" id="GO:0034757">
    <property type="term" value="P:negative regulation of iron ion transport"/>
    <property type="evidence" value="ECO:0007669"/>
    <property type="project" value="UniProtKB-ARBA"/>
</dbReference>
<keyword evidence="13" id="KW-1185">Reference proteome</keyword>
<accession>A0A9P7YR69</accession>
<keyword evidence="7" id="KW-0804">Transcription</keyword>
<evidence type="ECO:0000256" key="9">
    <source>
        <dbReference type="PROSITE-ProRule" id="PRU00094"/>
    </source>
</evidence>
<dbReference type="Pfam" id="PF00320">
    <property type="entry name" value="GATA"/>
    <property type="match status" value="2"/>
</dbReference>
<keyword evidence="6" id="KW-0805">Transcription regulation</keyword>
<dbReference type="Proteomes" id="UP000824998">
    <property type="component" value="Unassembled WGS sequence"/>
</dbReference>
<gene>
    <name evidence="12" type="ORF">BJ875DRAFT_480280</name>
</gene>
<evidence type="ECO:0000256" key="3">
    <source>
        <dbReference type="ARBA" id="ARBA00022737"/>
    </source>
</evidence>
<evidence type="ECO:0000313" key="13">
    <source>
        <dbReference type="Proteomes" id="UP000824998"/>
    </source>
</evidence>
<dbReference type="GO" id="GO:0005634">
    <property type="term" value="C:nucleus"/>
    <property type="evidence" value="ECO:0007669"/>
    <property type="project" value="UniProtKB-SubCell"/>
</dbReference>
<keyword evidence="8" id="KW-0539">Nucleus</keyword>
<feature type="compositionally biased region" description="Polar residues" evidence="10">
    <location>
        <begin position="426"/>
        <end position="479"/>
    </location>
</feature>
<comment type="subcellular location">
    <subcellularLocation>
        <location evidence="1">Nucleus</location>
    </subcellularLocation>
</comment>
<dbReference type="GO" id="GO:0045944">
    <property type="term" value="P:positive regulation of transcription by RNA polymerase II"/>
    <property type="evidence" value="ECO:0007669"/>
    <property type="project" value="TreeGrafter"/>
</dbReference>
<feature type="compositionally biased region" description="Polar residues" evidence="10">
    <location>
        <begin position="381"/>
        <end position="407"/>
    </location>
</feature>
<comment type="caution">
    <text evidence="12">The sequence shown here is derived from an EMBL/GenBank/DDBJ whole genome shotgun (WGS) entry which is preliminary data.</text>
</comment>
<evidence type="ECO:0000256" key="10">
    <source>
        <dbReference type="SAM" id="MobiDB-lite"/>
    </source>
</evidence>
<dbReference type="PROSITE" id="PS00344">
    <property type="entry name" value="GATA_ZN_FINGER_1"/>
    <property type="match status" value="2"/>
</dbReference>
<dbReference type="FunFam" id="3.30.50.10:FF:000007">
    <property type="entry name" value="Nitrogen regulatory AreA, N-terminal"/>
    <property type="match status" value="1"/>
</dbReference>
<proteinExistence type="predicted"/>
<feature type="compositionally biased region" description="Basic and acidic residues" evidence="10">
    <location>
        <begin position="44"/>
        <end position="54"/>
    </location>
</feature>
<keyword evidence="4 9" id="KW-0863">Zinc-finger</keyword>
<dbReference type="OrthoDB" id="515401at2759"/>
<dbReference type="PRINTS" id="PR00619">
    <property type="entry name" value="GATAZNFINGER"/>
</dbReference>
<feature type="region of interest" description="Disordered" evidence="10">
    <location>
        <begin position="1"/>
        <end position="112"/>
    </location>
</feature>
<feature type="compositionally biased region" description="Basic and acidic residues" evidence="10">
    <location>
        <begin position="528"/>
        <end position="566"/>
    </location>
</feature>
<evidence type="ECO:0000256" key="4">
    <source>
        <dbReference type="ARBA" id="ARBA00022771"/>
    </source>
</evidence>
<dbReference type="CDD" id="cd00202">
    <property type="entry name" value="ZnF_GATA"/>
    <property type="match status" value="2"/>
</dbReference>
<feature type="compositionally biased region" description="Low complexity" evidence="10">
    <location>
        <begin position="483"/>
        <end position="503"/>
    </location>
</feature>
<dbReference type="PANTHER" id="PTHR10071:SF335">
    <property type="entry name" value="IRON-SENSING TRANSCRIPTIONAL REPRESSOR-RELATED"/>
    <property type="match status" value="1"/>
</dbReference>
<feature type="domain" description="GATA-type" evidence="11">
    <location>
        <begin position="274"/>
        <end position="321"/>
    </location>
</feature>
<dbReference type="EMBL" id="MU251369">
    <property type="protein sequence ID" value="KAG9238459.1"/>
    <property type="molecule type" value="Genomic_DNA"/>
</dbReference>
<evidence type="ECO:0000256" key="2">
    <source>
        <dbReference type="ARBA" id="ARBA00022723"/>
    </source>
</evidence>
<dbReference type="SUPFAM" id="SSF57716">
    <property type="entry name" value="Glucocorticoid receptor-like (DNA-binding domain)"/>
    <property type="match status" value="2"/>
</dbReference>
<dbReference type="Gene3D" id="3.30.50.10">
    <property type="entry name" value="Erythroid Transcription Factor GATA-1, subunit A"/>
    <property type="match status" value="2"/>
</dbReference>
<dbReference type="FunFam" id="3.30.50.10:FF:000039">
    <property type="entry name" value="Siderophore transcription factor SreA"/>
    <property type="match status" value="1"/>
</dbReference>